<keyword evidence="2 8" id="KW-0645">Protease</keyword>
<gene>
    <name evidence="9" type="ORF">ACFOEB_10655</name>
</gene>
<evidence type="ECO:0000256" key="1">
    <source>
        <dbReference type="ARBA" id="ARBA00008136"/>
    </source>
</evidence>
<comment type="caution">
    <text evidence="9">The sequence shown here is derived from an EMBL/GenBank/DDBJ whole genome shotgun (WGS) entry which is preliminary data.</text>
</comment>
<dbReference type="InterPro" id="IPR003738">
    <property type="entry name" value="SRAP"/>
</dbReference>
<keyword evidence="6" id="KW-0238">DNA-binding</keyword>
<evidence type="ECO:0000256" key="4">
    <source>
        <dbReference type="ARBA" id="ARBA00022801"/>
    </source>
</evidence>
<dbReference type="EC" id="3.4.-.-" evidence="8"/>
<protein>
    <recommendedName>
        <fullName evidence="8">Abasic site processing protein</fullName>
        <ecNumber evidence="8">3.4.-.-</ecNumber>
    </recommendedName>
</protein>
<evidence type="ECO:0000256" key="5">
    <source>
        <dbReference type="ARBA" id="ARBA00023124"/>
    </source>
</evidence>
<keyword evidence="10" id="KW-1185">Reference proteome</keyword>
<evidence type="ECO:0000256" key="7">
    <source>
        <dbReference type="ARBA" id="ARBA00023239"/>
    </source>
</evidence>
<evidence type="ECO:0000313" key="9">
    <source>
        <dbReference type="EMBL" id="MFC3155661.1"/>
    </source>
</evidence>
<reference evidence="10" key="1">
    <citation type="journal article" date="2019" name="Int. J. Syst. Evol. Microbiol.">
        <title>The Global Catalogue of Microorganisms (GCM) 10K type strain sequencing project: providing services to taxonomists for standard genome sequencing and annotation.</title>
        <authorList>
            <consortium name="The Broad Institute Genomics Platform"/>
            <consortium name="The Broad Institute Genome Sequencing Center for Infectious Disease"/>
            <person name="Wu L."/>
            <person name="Ma J."/>
        </authorList>
    </citation>
    <scope>NUCLEOTIDE SEQUENCE [LARGE SCALE GENOMIC DNA]</scope>
    <source>
        <strain evidence="10">KCTC 52141</strain>
    </source>
</reference>
<dbReference type="Pfam" id="PF02586">
    <property type="entry name" value="SRAP"/>
    <property type="match status" value="1"/>
</dbReference>
<keyword evidence="3" id="KW-0227">DNA damage</keyword>
<dbReference type="PANTHER" id="PTHR13604:SF0">
    <property type="entry name" value="ABASIC SITE PROCESSING PROTEIN HMCES"/>
    <property type="match status" value="1"/>
</dbReference>
<evidence type="ECO:0000313" key="10">
    <source>
        <dbReference type="Proteomes" id="UP001595548"/>
    </source>
</evidence>
<proteinExistence type="inferred from homology"/>
<keyword evidence="7" id="KW-0456">Lyase</keyword>
<dbReference type="RefSeq" id="WP_382416478.1">
    <property type="nucleotide sequence ID" value="NZ_AP031500.1"/>
</dbReference>
<accession>A0ABV7HST2</accession>
<name>A0ABV7HST2_9GAMM</name>
<dbReference type="Gene3D" id="3.90.1680.10">
    <property type="entry name" value="SOS response associated peptidase-like"/>
    <property type="match status" value="1"/>
</dbReference>
<dbReference type="Proteomes" id="UP001595548">
    <property type="component" value="Unassembled WGS sequence"/>
</dbReference>
<evidence type="ECO:0000256" key="2">
    <source>
        <dbReference type="ARBA" id="ARBA00022670"/>
    </source>
</evidence>
<dbReference type="PANTHER" id="PTHR13604">
    <property type="entry name" value="DC12-RELATED"/>
    <property type="match status" value="1"/>
</dbReference>
<evidence type="ECO:0000256" key="8">
    <source>
        <dbReference type="RuleBase" id="RU364100"/>
    </source>
</evidence>
<keyword evidence="4 8" id="KW-0378">Hydrolase</keyword>
<dbReference type="EMBL" id="JBHRTL010000006">
    <property type="protein sequence ID" value="MFC3155661.1"/>
    <property type="molecule type" value="Genomic_DNA"/>
</dbReference>
<evidence type="ECO:0000256" key="6">
    <source>
        <dbReference type="ARBA" id="ARBA00023125"/>
    </source>
</evidence>
<sequence>MCGRLFVAPSKAAEALLASFGLANISLPTVNNIAPTQAVPVLFRDEEGTHMGPMRWWLHPHWSPDPPNQRFAMFNARIESLLSSKAYRDPVRYRRAIVPAAAFMEWKNEPEGKQPYYVETNGVLKLAAIWDCWKEELWSCSILTQPALGEFRAIHDRMPVSLSDELAHEWMDPRADVKALLATVKGESQQLIPRAF</sequence>
<dbReference type="InterPro" id="IPR036590">
    <property type="entry name" value="SRAP-like"/>
</dbReference>
<organism evidence="9 10">
    <name type="scientific">Gilvimarinus japonicus</name>
    <dbReference type="NCBI Taxonomy" id="1796469"/>
    <lineage>
        <taxon>Bacteria</taxon>
        <taxon>Pseudomonadati</taxon>
        <taxon>Pseudomonadota</taxon>
        <taxon>Gammaproteobacteria</taxon>
        <taxon>Cellvibrionales</taxon>
        <taxon>Cellvibrionaceae</taxon>
        <taxon>Gilvimarinus</taxon>
    </lineage>
</organism>
<evidence type="ECO:0000256" key="3">
    <source>
        <dbReference type="ARBA" id="ARBA00022763"/>
    </source>
</evidence>
<comment type="similarity">
    <text evidence="1 8">Belongs to the SOS response-associated peptidase family.</text>
</comment>
<dbReference type="SUPFAM" id="SSF143081">
    <property type="entry name" value="BB1717-like"/>
    <property type="match status" value="1"/>
</dbReference>
<keyword evidence="5" id="KW-0190">Covalent protein-DNA linkage</keyword>